<dbReference type="GO" id="GO:0016705">
    <property type="term" value="F:oxidoreductase activity, acting on paired donors, with incorporation or reduction of molecular oxygen"/>
    <property type="evidence" value="ECO:0007669"/>
    <property type="project" value="InterPro"/>
</dbReference>
<dbReference type="PRINTS" id="PR00463">
    <property type="entry name" value="EP450I"/>
</dbReference>
<comment type="cofactor">
    <cofactor evidence="1">
        <name>heme</name>
        <dbReference type="ChEBI" id="CHEBI:30413"/>
    </cofactor>
</comment>
<dbReference type="SUPFAM" id="SSF48264">
    <property type="entry name" value="Cytochrome P450"/>
    <property type="match status" value="1"/>
</dbReference>
<keyword evidence="2" id="KW-0560">Oxidoreductase</keyword>
<dbReference type="OMA" id="HIMLMLG"/>
<comment type="similarity">
    <text evidence="2">Belongs to the cytochrome P450 family.</text>
</comment>
<dbReference type="PROSITE" id="PS00086">
    <property type="entry name" value="CYTOCHROME_P450"/>
    <property type="match status" value="1"/>
</dbReference>
<dbReference type="Gene3D" id="1.10.630.10">
    <property type="entry name" value="Cytochrome P450"/>
    <property type="match status" value="1"/>
</dbReference>
<dbReference type="PRINTS" id="PR00385">
    <property type="entry name" value="P450"/>
</dbReference>
<sequence>MITTSWYAIKGFLEAASLASVFFTLMPLIAPYWPVRKVPGPPTIPLLGHIHLLSRYGPDVFSVLAKQYGPVFSVPAPILGHPIHQRGLMFSNGTQWPTMRNTILSVYQPSHLSSLIPTMQSIIESATENLPTWSEDQNEEGEEDFIFSELTLKIASEVIGKASFGFDFGLIKKPSSEVSLNEEDTIAKDFVKQHIYSTTKLKMDLKGSFSVILGVICPILQQPFQRIWERIPGKIDWKVNRSNHNLSSKLDQIVEKRAKNKDRGTKDFLSLVLNARESDHERLHKFFTPDYVSALAYEQLLSGAATTSFTLSTILYLVADHPEVEKKLLKEIDGFGEHDLIPTAHDLQHKFPYLDQVLREAMRYYPTSPLIAREAVKDVEIGGYALPKGTWIWMAVGVLAQDPKNFPEPNKFRPERYDPTCEEEKQRHPYAFLPFGIGPRQCLGIKFTTQEMKLTLIHLYRRYKFQHSPKMERPLALDYGIIYNFKYGVKLRVIKRST</sequence>
<dbReference type="GO" id="GO:0005506">
    <property type="term" value="F:iron ion binding"/>
    <property type="evidence" value="ECO:0007669"/>
    <property type="project" value="InterPro"/>
</dbReference>
<gene>
    <name evidence="4" type="ORF">C5167_020237</name>
</gene>
<evidence type="ECO:0000313" key="5">
    <source>
        <dbReference type="Proteomes" id="UP000316621"/>
    </source>
</evidence>
<dbReference type="AlphaFoldDB" id="A0A4Y7ISG5"/>
<evidence type="ECO:0000256" key="2">
    <source>
        <dbReference type="RuleBase" id="RU000461"/>
    </source>
</evidence>
<evidence type="ECO:0000256" key="1">
    <source>
        <dbReference type="PIRSR" id="PIRSR602401-1"/>
    </source>
</evidence>
<keyword evidence="3" id="KW-0472">Membrane</keyword>
<feature type="binding site" description="axial binding residue" evidence="1">
    <location>
        <position position="442"/>
    </location>
    <ligand>
        <name>heme</name>
        <dbReference type="ChEBI" id="CHEBI:30413"/>
    </ligand>
    <ligandPart>
        <name>Fe</name>
        <dbReference type="ChEBI" id="CHEBI:18248"/>
    </ligandPart>
</feature>
<keyword evidence="3" id="KW-1133">Transmembrane helix</keyword>
<keyword evidence="1 2" id="KW-0479">Metal-binding</keyword>
<name>A0A4Y7ISG5_PAPSO</name>
<keyword evidence="3" id="KW-0812">Transmembrane</keyword>
<dbReference type="InterPro" id="IPR036396">
    <property type="entry name" value="Cyt_P450_sf"/>
</dbReference>
<dbReference type="InterPro" id="IPR002401">
    <property type="entry name" value="Cyt_P450_E_grp-I"/>
</dbReference>
<keyword evidence="1 2" id="KW-0349">Heme</keyword>
<feature type="transmembrane region" description="Helical" evidence="3">
    <location>
        <begin position="12"/>
        <end position="33"/>
    </location>
</feature>
<dbReference type="GO" id="GO:0004497">
    <property type="term" value="F:monooxygenase activity"/>
    <property type="evidence" value="ECO:0007669"/>
    <property type="project" value="UniProtKB-KW"/>
</dbReference>
<dbReference type="InterPro" id="IPR001128">
    <property type="entry name" value="Cyt_P450"/>
</dbReference>
<dbReference type="STRING" id="3469.A0A4Y7ISG5"/>
<keyword evidence="5" id="KW-1185">Reference proteome</keyword>
<dbReference type="Pfam" id="PF00067">
    <property type="entry name" value="p450"/>
    <property type="match status" value="1"/>
</dbReference>
<evidence type="ECO:0008006" key="6">
    <source>
        <dbReference type="Google" id="ProtNLM"/>
    </source>
</evidence>
<dbReference type="PANTHER" id="PTHR24301:SF2">
    <property type="entry name" value="THROMBOXANE-A SYNTHASE"/>
    <property type="match status" value="1"/>
</dbReference>
<organism evidence="4 5">
    <name type="scientific">Papaver somniferum</name>
    <name type="common">Opium poppy</name>
    <dbReference type="NCBI Taxonomy" id="3469"/>
    <lineage>
        <taxon>Eukaryota</taxon>
        <taxon>Viridiplantae</taxon>
        <taxon>Streptophyta</taxon>
        <taxon>Embryophyta</taxon>
        <taxon>Tracheophyta</taxon>
        <taxon>Spermatophyta</taxon>
        <taxon>Magnoliopsida</taxon>
        <taxon>Ranunculales</taxon>
        <taxon>Papaveraceae</taxon>
        <taxon>Papaveroideae</taxon>
        <taxon>Papaver</taxon>
    </lineage>
</organism>
<dbReference type="EMBL" id="CM010716">
    <property type="protein sequence ID" value="RZC51814.1"/>
    <property type="molecule type" value="Genomic_DNA"/>
</dbReference>
<protein>
    <recommendedName>
        <fullName evidence="6">Cytochrome P450</fullName>
    </recommendedName>
</protein>
<keyword evidence="2" id="KW-0503">Monooxygenase</keyword>
<reference evidence="4 5" key="1">
    <citation type="journal article" date="2018" name="Science">
        <title>The opium poppy genome and morphinan production.</title>
        <authorList>
            <person name="Guo L."/>
            <person name="Winzer T."/>
            <person name="Yang X."/>
            <person name="Li Y."/>
            <person name="Ning Z."/>
            <person name="He Z."/>
            <person name="Teodor R."/>
            <person name="Lu Y."/>
            <person name="Bowser T.A."/>
            <person name="Graham I.A."/>
            <person name="Ye K."/>
        </authorList>
    </citation>
    <scope>NUCLEOTIDE SEQUENCE [LARGE SCALE GENOMIC DNA]</scope>
    <source>
        <strain evidence="5">cv. HN1</strain>
        <tissue evidence="4">Leaves</tissue>
    </source>
</reference>
<dbReference type="GO" id="GO:0020037">
    <property type="term" value="F:heme binding"/>
    <property type="evidence" value="ECO:0007669"/>
    <property type="project" value="InterPro"/>
</dbReference>
<dbReference type="GO" id="GO:0033075">
    <property type="term" value="P:isoquinoline alkaloid biosynthetic process"/>
    <property type="evidence" value="ECO:0007669"/>
    <property type="project" value="UniProtKB-ARBA"/>
</dbReference>
<evidence type="ECO:0000256" key="3">
    <source>
        <dbReference type="SAM" id="Phobius"/>
    </source>
</evidence>
<accession>A0A4Y7ISG5</accession>
<dbReference type="PANTHER" id="PTHR24301">
    <property type="entry name" value="THROMBOXANE-A SYNTHASE"/>
    <property type="match status" value="1"/>
</dbReference>
<keyword evidence="1 2" id="KW-0408">Iron</keyword>
<dbReference type="Gramene" id="RZC51814">
    <property type="protein sequence ID" value="RZC51814"/>
    <property type="gene ID" value="C5167_020237"/>
</dbReference>
<evidence type="ECO:0000313" key="4">
    <source>
        <dbReference type="EMBL" id="RZC51814.1"/>
    </source>
</evidence>
<dbReference type="Proteomes" id="UP000316621">
    <property type="component" value="Chromosome 2"/>
</dbReference>
<proteinExistence type="inferred from homology"/>
<dbReference type="InterPro" id="IPR017972">
    <property type="entry name" value="Cyt_P450_CS"/>
</dbReference>